<evidence type="ECO:0000313" key="3">
    <source>
        <dbReference type="Proteomes" id="UP001385951"/>
    </source>
</evidence>
<gene>
    <name evidence="2" type="ORF">QCA50_003124</name>
</gene>
<proteinExistence type="predicted"/>
<accession>A0AAW0GJS3</accession>
<organism evidence="2 3">
    <name type="scientific">Cerrena zonata</name>
    <dbReference type="NCBI Taxonomy" id="2478898"/>
    <lineage>
        <taxon>Eukaryota</taxon>
        <taxon>Fungi</taxon>
        <taxon>Dikarya</taxon>
        <taxon>Basidiomycota</taxon>
        <taxon>Agaricomycotina</taxon>
        <taxon>Agaricomycetes</taxon>
        <taxon>Polyporales</taxon>
        <taxon>Cerrenaceae</taxon>
        <taxon>Cerrena</taxon>
    </lineage>
</organism>
<protein>
    <submittedName>
        <fullName evidence="2">Uncharacterized protein</fullName>
    </submittedName>
</protein>
<keyword evidence="3" id="KW-1185">Reference proteome</keyword>
<sequence>MLFRPPPPYDTSKSSTPPSTSSVRRSLKRHRSESAMKTLFGNDARNTKKARESVESVMNLVGKKAEIAATDCRPFQMCPEYP</sequence>
<dbReference type="Proteomes" id="UP001385951">
    <property type="component" value="Unassembled WGS sequence"/>
</dbReference>
<evidence type="ECO:0000256" key="1">
    <source>
        <dbReference type="SAM" id="MobiDB-lite"/>
    </source>
</evidence>
<comment type="caution">
    <text evidence="2">The sequence shown here is derived from an EMBL/GenBank/DDBJ whole genome shotgun (WGS) entry which is preliminary data.</text>
</comment>
<feature type="region of interest" description="Disordered" evidence="1">
    <location>
        <begin position="1"/>
        <end position="48"/>
    </location>
</feature>
<dbReference type="EMBL" id="JASBNA010000003">
    <property type="protein sequence ID" value="KAK7693555.1"/>
    <property type="molecule type" value="Genomic_DNA"/>
</dbReference>
<evidence type="ECO:0000313" key="2">
    <source>
        <dbReference type="EMBL" id="KAK7693555.1"/>
    </source>
</evidence>
<dbReference type="AlphaFoldDB" id="A0AAW0GJS3"/>
<reference evidence="2 3" key="1">
    <citation type="submission" date="2022-09" db="EMBL/GenBank/DDBJ databases">
        <authorList>
            <person name="Palmer J.M."/>
        </authorList>
    </citation>
    <scope>NUCLEOTIDE SEQUENCE [LARGE SCALE GENOMIC DNA]</scope>
    <source>
        <strain evidence="2 3">DSM 7382</strain>
    </source>
</reference>
<feature type="compositionally biased region" description="Low complexity" evidence="1">
    <location>
        <begin position="10"/>
        <end position="22"/>
    </location>
</feature>
<name>A0AAW0GJS3_9APHY</name>